<dbReference type="Pfam" id="PF01936">
    <property type="entry name" value="NYN"/>
    <property type="match status" value="1"/>
</dbReference>
<dbReference type="GO" id="GO:0004540">
    <property type="term" value="F:RNA nuclease activity"/>
    <property type="evidence" value="ECO:0007669"/>
    <property type="project" value="InterPro"/>
</dbReference>
<reference evidence="2 3" key="1">
    <citation type="submission" date="2018-08" db="EMBL/GenBank/DDBJ databases">
        <title>Genomic Encyclopedia of Archaeal and Bacterial Type Strains, Phase II (KMG-II): from individual species to whole genera.</title>
        <authorList>
            <person name="Goeker M."/>
        </authorList>
    </citation>
    <scope>NUCLEOTIDE SEQUENCE [LARGE SCALE GENOMIC DNA]</scope>
    <source>
        <strain evidence="2 3">DSM 45791</strain>
    </source>
</reference>
<dbReference type="InterPro" id="IPR021139">
    <property type="entry name" value="NYN"/>
</dbReference>
<name>A0A3E0GWB3_9PSEU</name>
<evidence type="ECO:0000259" key="1">
    <source>
        <dbReference type="Pfam" id="PF01936"/>
    </source>
</evidence>
<dbReference type="RefSeq" id="WP_246016201.1">
    <property type="nucleotide sequence ID" value="NZ_JBHLUJ010000005.1"/>
</dbReference>
<dbReference type="AlphaFoldDB" id="A0A3E0GWB3"/>
<dbReference type="Proteomes" id="UP000256269">
    <property type="component" value="Unassembled WGS sequence"/>
</dbReference>
<organism evidence="2 3">
    <name type="scientific">Kutzneria buriramensis</name>
    <dbReference type="NCBI Taxonomy" id="1045776"/>
    <lineage>
        <taxon>Bacteria</taxon>
        <taxon>Bacillati</taxon>
        <taxon>Actinomycetota</taxon>
        <taxon>Actinomycetes</taxon>
        <taxon>Pseudonocardiales</taxon>
        <taxon>Pseudonocardiaceae</taxon>
        <taxon>Kutzneria</taxon>
    </lineage>
</organism>
<sequence>MSPTAVIRREDAPALSCATNRVASTIEWYRAHIVGTPILVTARRSPTARTIGAVGDRYRIGVFYDGTWFAHVSDFYATHHRRAARPSLGGLHDAVRWYVHRVDGVDLDAVEVAQAHYVRGRSPVPSTAFDAVLANAGVTRHDLELHEGKEKGVDVHLALEAWECATTLPLDYVVLITGDADFAPLVTRLIDRDVRVIIPVLDATDAGGQVLHTAAQLRAATSDTPTFDQLFAPGDADDYPLKFPFVRSATAAPPKPQNGRWHGTVTGWTPGRTHGFITDSKGVSWFASRDELPDGYEDLPIDTPVSFTGSPKPAPGKKYPQAYSIHLD</sequence>
<feature type="domain" description="NYN" evidence="1">
    <location>
        <begin position="59"/>
        <end position="200"/>
    </location>
</feature>
<evidence type="ECO:0000313" key="3">
    <source>
        <dbReference type="Proteomes" id="UP000256269"/>
    </source>
</evidence>
<evidence type="ECO:0000313" key="2">
    <source>
        <dbReference type="EMBL" id="REH31001.1"/>
    </source>
</evidence>
<comment type="caution">
    <text evidence="2">The sequence shown here is derived from an EMBL/GenBank/DDBJ whole genome shotgun (WGS) entry which is preliminary data.</text>
</comment>
<dbReference type="Gene3D" id="3.40.50.1010">
    <property type="entry name" value="5'-nuclease"/>
    <property type="match status" value="1"/>
</dbReference>
<proteinExistence type="predicted"/>
<dbReference type="EMBL" id="QUNO01000022">
    <property type="protein sequence ID" value="REH31001.1"/>
    <property type="molecule type" value="Genomic_DNA"/>
</dbReference>
<protein>
    <submittedName>
        <fullName evidence="2">NYN domain-containing protein</fullName>
    </submittedName>
</protein>
<accession>A0A3E0GWB3</accession>
<keyword evidence="3" id="KW-1185">Reference proteome</keyword>
<gene>
    <name evidence="2" type="ORF">BCF44_12224</name>
</gene>
<dbReference type="CDD" id="cd18722">
    <property type="entry name" value="PIN_NicB-like"/>
    <property type="match status" value="1"/>
</dbReference>